<dbReference type="GO" id="GO:0003700">
    <property type="term" value="F:DNA-binding transcription factor activity"/>
    <property type="evidence" value="ECO:0007669"/>
    <property type="project" value="InterPro"/>
</dbReference>
<gene>
    <name evidence="2" type="ORF">GTS_18770</name>
</gene>
<dbReference type="InterPro" id="IPR036390">
    <property type="entry name" value="WH_DNA-bd_sf"/>
</dbReference>
<dbReference type="SUPFAM" id="SSF46785">
    <property type="entry name" value="Winged helix' DNA-binding domain"/>
    <property type="match status" value="1"/>
</dbReference>
<proteinExistence type="predicted"/>
<evidence type="ECO:0000259" key="1">
    <source>
        <dbReference type="PROSITE" id="PS50995"/>
    </source>
</evidence>
<organism evidence="2 3">
    <name type="scientific">Gandjariella thermophila</name>
    <dbReference type="NCBI Taxonomy" id="1931992"/>
    <lineage>
        <taxon>Bacteria</taxon>
        <taxon>Bacillati</taxon>
        <taxon>Actinomycetota</taxon>
        <taxon>Actinomycetes</taxon>
        <taxon>Pseudonocardiales</taxon>
        <taxon>Pseudonocardiaceae</taxon>
        <taxon>Gandjariella</taxon>
    </lineage>
</organism>
<dbReference type="PROSITE" id="PS50995">
    <property type="entry name" value="HTH_MARR_2"/>
    <property type="match status" value="1"/>
</dbReference>
<dbReference type="Pfam" id="PF01047">
    <property type="entry name" value="MarR"/>
    <property type="match status" value="1"/>
</dbReference>
<name>A0A4D4J457_9PSEU</name>
<evidence type="ECO:0000313" key="2">
    <source>
        <dbReference type="EMBL" id="GDY30244.1"/>
    </source>
</evidence>
<keyword evidence="3" id="KW-1185">Reference proteome</keyword>
<accession>A0A4D4J457</accession>
<dbReference type="InterPro" id="IPR000835">
    <property type="entry name" value="HTH_MarR-typ"/>
</dbReference>
<dbReference type="Proteomes" id="UP000298860">
    <property type="component" value="Unassembled WGS sequence"/>
</dbReference>
<dbReference type="InterPro" id="IPR052526">
    <property type="entry name" value="HTH-type_Bedaq_tolerance"/>
</dbReference>
<dbReference type="PANTHER" id="PTHR39515">
    <property type="entry name" value="CONSERVED PROTEIN"/>
    <property type="match status" value="1"/>
</dbReference>
<dbReference type="InterPro" id="IPR036388">
    <property type="entry name" value="WH-like_DNA-bd_sf"/>
</dbReference>
<sequence>MQEAAGRVYLAVGRLFRSLRRAGAPGMGHGMLSALATLVACGPMRLGDLASKESVAPPTLSRIVAGLVEAGYARREPDPVDGRAWLASATPDGERMISGVRSSRIQELQRRMERLSDEERLALIAALPALERLIGEEGSSS</sequence>
<protein>
    <submittedName>
        <fullName evidence="2">MarR family transcriptional regulator</fullName>
    </submittedName>
</protein>
<reference evidence="3" key="1">
    <citation type="submission" date="2019-04" db="EMBL/GenBank/DDBJ databases">
        <title>Draft genome sequence of Pseudonocardiaceae bacterium SL3-2-4.</title>
        <authorList>
            <person name="Ningsih F."/>
            <person name="Yokota A."/>
            <person name="Sakai Y."/>
            <person name="Nanatani K."/>
            <person name="Yabe S."/>
            <person name="Oetari A."/>
            <person name="Sjamsuridzal W."/>
        </authorList>
    </citation>
    <scope>NUCLEOTIDE SEQUENCE [LARGE SCALE GENOMIC DNA]</scope>
    <source>
        <strain evidence="3">SL3-2-4</strain>
    </source>
</reference>
<dbReference type="AlphaFoldDB" id="A0A4D4J457"/>
<evidence type="ECO:0000313" key="3">
    <source>
        <dbReference type="Proteomes" id="UP000298860"/>
    </source>
</evidence>
<dbReference type="EMBL" id="BJFL01000006">
    <property type="protein sequence ID" value="GDY30244.1"/>
    <property type="molecule type" value="Genomic_DNA"/>
</dbReference>
<dbReference type="Gene3D" id="1.10.10.10">
    <property type="entry name" value="Winged helix-like DNA-binding domain superfamily/Winged helix DNA-binding domain"/>
    <property type="match status" value="1"/>
</dbReference>
<dbReference type="SMART" id="SM00347">
    <property type="entry name" value="HTH_MARR"/>
    <property type="match status" value="1"/>
</dbReference>
<feature type="domain" description="HTH marR-type" evidence="1">
    <location>
        <begin position="1"/>
        <end position="132"/>
    </location>
</feature>
<comment type="caution">
    <text evidence="2">The sequence shown here is derived from an EMBL/GenBank/DDBJ whole genome shotgun (WGS) entry which is preliminary data.</text>
</comment>
<dbReference type="PANTHER" id="PTHR39515:SF2">
    <property type="entry name" value="HTH-TYPE TRANSCRIPTIONAL REGULATOR RV0880"/>
    <property type="match status" value="1"/>
</dbReference>